<dbReference type="EMBL" id="LGRX02004473">
    <property type="protein sequence ID" value="KAK3280245.1"/>
    <property type="molecule type" value="Genomic_DNA"/>
</dbReference>
<dbReference type="GO" id="GO:0006629">
    <property type="term" value="P:lipid metabolic process"/>
    <property type="evidence" value="ECO:0007669"/>
    <property type="project" value="InterPro"/>
</dbReference>
<comment type="caution">
    <text evidence="3">The sequence shown here is derived from an EMBL/GenBank/DDBJ whole genome shotgun (WGS) entry which is preliminary data.</text>
</comment>
<gene>
    <name evidence="3" type="ORF">CYMTET_11916</name>
</gene>
<evidence type="ECO:0000259" key="2">
    <source>
        <dbReference type="Pfam" id="PF11815"/>
    </source>
</evidence>
<evidence type="ECO:0000313" key="3">
    <source>
        <dbReference type="EMBL" id="KAK3280245.1"/>
    </source>
</evidence>
<keyword evidence="1" id="KW-0472">Membrane</keyword>
<evidence type="ECO:0000256" key="1">
    <source>
        <dbReference type="SAM" id="Phobius"/>
    </source>
</evidence>
<proteinExistence type="predicted"/>
<evidence type="ECO:0000313" key="4">
    <source>
        <dbReference type="Proteomes" id="UP001190700"/>
    </source>
</evidence>
<dbReference type="InterPro" id="IPR021771">
    <property type="entry name" value="Triacylglycerol_lipase_N"/>
</dbReference>
<keyword evidence="4" id="KW-1185">Reference proteome</keyword>
<dbReference type="GO" id="GO:0004806">
    <property type="term" value="F:triacylglycerol lipase activity"/>
    <property type="evidence" value="ECO:0007669"/>
    <property type="project" value="InterPro"/>
</dbReference>
<organism evidence="3 4">
    <name type="scientific">Cymbomonas tetramitiformis</name>
    <dbReference type="NCBI Taxonomy" id="36881"/>
    <lineage>
        <taxon>Eukaryota</taxon>
        <taxon>Viridiplantae</taxon>
        <taxon>Chlorophyta</taxon>
        <taxon>Pyramimonadophyceae</taxon>
        <taxon>Pyramimonadales</taxon>
        <taxon>Pyramimonadaceae</taxon>
        <taxon>Cymbomonas</taxon>
    </lineage>
</organism>
<name>A0AAE0GLP1_9CHLO</name>
<dbReference type="Proteomes" id="UP001190700">
    <property type="component" value="Unassembled WGS sequence"/>
</dbReference>
<feature type="transmembrane region" description="Helical" evidence="1">
    <location>
        <begin position="67"/>
        <end position="85"/>
    </location>
</feature>
<reference evidence="3 4" key="1">
    <citation type="journal article" date="2015" name="Genome Biol. Evol.">
        <title>Comparative Genomics of a Bacterivorous Green Alga Reveals Evolutionary Causalities and Consequences of Phago-Mixotrophic Mode of Nutrition.</title>
        <authorList>
            <person name="Burns J.A."/>
            <person name="Paasch A."/>
            <person name="Narechania A."/>
            <person name="Kim E."/>
        </authorList>
    </citation>
    <scope>NUCLEOTIDE SEQUENCE [LARGE SCALE GENOMIC DNA]</scope>
    <source>
        <strain evidence="3 4">PLY_AMNH</strain>
    </source>
</reference>
<keyword evidence="1" id="KW-0812">Transmembrane</keyword>
<feature type="transmembrane region" description="Helical" evidence="1">
    <location>
        <begin position="40"/>
        <end position="60"/>
    </location>
</feature>
<dbReference type="AlphaFoldDB" id="A0AAE0GLP1"/>
<keyword evidence="1" id="KW-1133">Transmembrane helix</keyword>
<dbReference type="Pfam" id="PF11815">
    <property type="entry name" value="DUF3336"/>
    <property type="match status" value="1"/>
</dbReference>
<sequence>MFSSDIASPADAVGAFANSFATGYVSNNLAVPDPTQWSTLQTAVAVLVTPLAIIAIIVVFSGARWSLWLLLSFTISFMRMAYSIYQGVRIMMDLGVLTAFKFGYKIATLFSTTKKSLLTRPFSQSREPRVLQARISCATSYEEYLAAANQLDSIEGLDKWRTDDSDFHQASLLRETTAKLAALRYNGDLRGLQYLLSGLLKRNHLGIDNPEMHTAYRCHSKLVIERFHAEVECCLKHITLAESIPLEDRLQFMQKARPPPAHASPPLQVARTRAAPGRAYIRGC</sequence>
<accession>A0AAE0GLP1</accession>
<feature type="domain" description="Triacylglycerol lipase N-terminal" evidence="2">
    <location>
        <begin position="127"/>
        <end position="257"/>
    </location>
</feature>
<protein>
    <recommendedName>
        <fullName evidence="2">Triacylglycerol lipase N-terminal domain-containing protein</fullName>
    </recommendedName>
</protein>